<accession>A0ABD1YNK6</accession>
<reference evidence="2 3" key="1">
    <citation type="submission" date="2024-09" db="EMBL/GenBank/DDBJ databases">
        <title>Chromosome-scale assembly of Riccia fluitans.</title>
        <authorList>
            <person name="Paukszto L."/>
            <person name="Sawicki J."/>
            <person name="Karawczyk K."/>
            <person name="Piernik-Szablinska J."/>
            <person name="Szczecinska M."/>
            <person name="Mazdziarz M."/>
        </authorList>
    </citation>
    <scope>NUCLEOTIDE SEQUENCE [LARGE SCALE GENOMIC DNA]</scope>
    <source>
        <strain evidence="2">Rf_01</strain>
        <tissue evidence="2">Aerial parts of the thallus</tissue>
    </source>
</reference>
<dbReference type="AlphaFoldDB" id="A0ABD1YNK6"/>
<evidence type="ECO:0000256" key="1">
    <source>
        <dbReference type="SAM" id="MobiDB-lite"/>
    </source>
</evidence>
<evidence type="ECO:0000313" key="2">
    <source>
        <dbReference type="EMBL" id="KAL2632356.1"/>
    </source>
</evidence>
<comment type="caution">
    <text evidence="2">The sequence shown here is derived from an EMBL/GenBank/DDBJ whole genome shotgun (WGS) entry which is preliminary data.</text>
</comment>
<name>A0ABD1YNK6_9MARC</name>
<organism evidence="2 3">
    <name type="scientific">Riccia fluitans</name>
    <dbReference type="NCBI Taxonomy" id="41844"/>
    <lineage>
        <taxon>Eukaryota</taxon>
        <taxon>Viridiplantae</taxon>
        <taxon>Streptophyta</taxon>
        <taxon>Embryophyta</taxon>
        <taxon>Marchantiophyta</taxon>
        <taxon>Marchantiopsida</taxon>
        <taxon>Marchantiidae</taxon>
        <taxon>Marchantiales</taxon>
        <taxon>Ricciaceae</taxon>
        <taxon>Riccia</taxon>
    </lineage>
</organism>
<evidence type="ECO:0000313" key="3">
    <source>
        <dbReference type="Proteomes" id="UP001605036"/>
    </source>
</evidence>
<protein>
    <submittedName>
        <fullName evidence="2">Uncharacterized protein</fullName>
    </submittedName>
</protein>
<dbReference type="Proteomes" id="UP001605036">
    <property type="component" value="Unassembled WGS sequence"/>
</dbReference>
<keyword evidence="3" id="KW-1185">Reference proteome</keyword>
<gene>
    <name evidence="2" type="ORF">R1flu_017042</name>
</gene>
<dbReference type="EMBL" id="JBHFFA010000004">
    <property type="protein sequence ID" value="KAL2632356.1"/>
    <property type="molecule type" value="Genomic_DNA"/>
</dbReference>
<sequence>MSGPKAKEMASGGRYGLSGIGPDVMRVFNRALELVSSNAQDSDKELLDMVKRAKRETEKEPFNLPKKARTGRVPETTELQALGHRTAVGSSGDHGPVQQTTTGPDGGSVTAAGAAGSTGSANMTQAQTRLMNVIRGPGRGRIEKPKRKGSGPPVFCCSLLNRKKAANLSNTIRNAAEQIEYQMSNTMRCISTAPSLVQLRYLEDRKSSFTF</sequence>
<proteinExistence type="predicted"/>
<feature type="region of interest" description="Disordered" evidence="1">
    <location>
        <begin position="55"/>
        <end position="108"/>
    </location>
</feature>